<evidence type="ECO:0000256" key="1">
    <source>
        <dbReference type="ARBA" id="ARBA00004123"/>
    </source>
</evidence>
<evidence type="ECO:0000256" key="2">
    <source>
        <dbReference type="ARBA" id="ARBA00023015"/>
    </source>
</evidence>
<dbReference type="PANTHER" id="PTHR31140">
    <property type="entry name" value="B3 DOMAIN-CONTAINING TRANSCRIPTION FACTOR ABI3"/>
    <property type="match status" value="1"/>
</dbReference>
<keyword evidence="3" id="KW-0238">DNA-binding</keyword>
<feature type="compositionally biased region" description="Low complexity" evidence="6">
    <location>
        <begin position="408"/>
        <end position="421"/>
    </location>
</feature>
<dbReference type="SMART" id="SM01019">
    <property type="entry name" value="B3"/>
    <property type="match status" value="1"/>
</dbReference>
<dbReference type="OMA" id="TSHYAPW"/>
<dbReference type="InterPro" id="IPR044800">
    <property type="entry name" value="LEC2-like"/>
</dbReference>
<evidence type="ECO:0000256" key="4">
    <source>
        <dbReference type="ARBA" id="ARBA00023163"/>
    </source>
</evidence>
<dbReference type="PANTHER" id="PTHR31140:SF129">
    <property type="entry name" value="B3 DOMAIN-CONTAINING PROTEIN OS02G0683500"/>
    <property type="match status" value="1"/>
</dbReference>
<feature type="region of interest" description="Disordered" evidence="6">
    <location>
        <begin position="66"/>
        <end position="92"/>
    </location>
</feature>
<dbReference type="GO" id="GO:0003677">
    <property type="term" value="F:DNA binding"/>
    <property type="evidence" value="ECO:0007669"/>
    <property type="project" value="UniProtKB-KW"/>
</dbReference>
<feature type="compositionally biased region" description="Low complexity" evidence="6">
    <location>
        <begin position="66"/>
        <end position="81"/>
    </location>
</feature>
<keyword evidence="5" id="KW-0539">Nucleus</keyword>
<evidence type="ECO:0000313" key="8">
    <source>
        <dbReference type="EMBL" id="EES07445.2"/>
    </source>
</evidence>
<proteinExistence type="predicted"/>
<keyword evidence="9" id="KW-1185">Reference proteome</keyword>
<dbReference type="STRING" id="4558.C5Y0X2"/>
<dbReference type="eggNOG" id="ENOG502QSHQ">
    <property type="taxonomic scope" value="Eukaryota"/>
</dbReference>
<dbReference type="CDD" id="cd10017">
    <property type="entry name" value="B3_DNA"/>
    <property type="match status" value="1"/>
</dbReference>
<dbReference type="Gramene" id="EES07445">
    <property type="protein sequence ID" value="EES07445"/>
    <property type="gene ID" value="SORBI_3004G280500"/>
</dbReference>
<dbReference type="Pfam" id="PF02362">
    <property type="entry name" value="B3"/>
    <property type="match status" value="1"/>
</dbReference>
<accession>C5Y0X2</accession>
<gene>
    <name evidence="8" type="ORF">SORBI_3004G280500</name>
</gene>
<evidence type="ECO:0000256" key="6">
    <source>
        <dbReference type="SAM" id="MobiDB-lite"/>
    </source>
</evidence>
<protein>
    <recommendedName>
        <fullName evidence="7">TF-B3 domain-containing protein</fullName>
    </recommendedName>
</protein>
<dbReference type="InParanoid" id="C5Y0X2"/>
<dbReference type="FunFam" id="2.40.330.10:FF:000002">
    <property type="entry name" value="B3 domain-containing protein"/>
    <property type="match status" value="1"/>
</dbReference>
<name>C5Y0X2_SORBI</name>
<feature type="region of interest" description="Disordered" evidence="6">
    <location>
        <begin position="401"/>
        <end position="434"/>
    </location>
</feature>
<sequence>MDQFAASGRFSREEEADEEQEDASNSMREISFMPAAAAAGTAPSSSAAASAASTSASASAASGSSSAAAPFRSASGDAAGASGSGGGGGAAADVEAVEKEHMFDKVVTPSDVGKLNRLVIPKQYAEKYFPLDAAANEKGLLLSFEDSAGKHWRFRYSYWNSSQSYVMTKGWSRFVKEKRLVAGDTVSFSRAAAEDARHRLFIDWKRRVDTRGPLRFSGLALPMPLASHYGPHHYSPWGFGIGGVGGGGGGGGFFMPPSPPATLYEHRLRQGLDFRSMTNYPAPTVGRQQLLFFGSARMPPHHAPAPQPRPLSLPLHHFTVQPSAAAGVTAASRPVVLDSVPVIESPTTAAKRVRLFGVNLDNNPLSEPDGGVGEASHQGNALSLQMPGWQQRTTPTLRLLELPRHGAAESSAASSPSSSSSSKREARSALDLDL</sequence>
<dbReference type="GO" id="GO:0005634">
    <property type="term" value="C:nucleus"/>
    <property type="evidence" value="ECO:0007669"/>
    <property type="project" value="UniProtKB-SubCell"/>
</dbReference>
<dbReference type="SUPFAM" id="SSF101936">
    <property type="entry name" value="DNA-binding pseudobarrel domain"/>
    <property type="match status" value="1"/>
</dbReference>
<feature type="region of interest" description="Disordered" evidence="6">
    <location>
        <begin position="1"/>
        <end position="36"/>
    </location>
</feature>
<dbReference type="InterPro" id="IPR015300">
    <property type="entry name" value="DNA-bd_pseudobarrel_sf"/>
</dbReference>
<dbReference type="FunCoup" id="C5Y0X2">
    <property type="interactions" value="342"/>
</dbReference>
<dbReference type="HOGENOM" id="CLU_059685_0_0_1"/>
<dbReference type="Proteomes" id="UP000000768">
    <property type="component" value="Chromosome 4"/>
</dbReference>
<dbReference type="InterPro" id="IPR003340">
    <property type="entry name" value="B3_DNA-bd"/>
</dbReference>
<reference evidence="8 9" key="1">
    <citation type="journal article" date="2009" name="Nature">
        <title>The Sorghum bicolor genome and the diversification of grasses.</title>
        <authorList>
            <person name="Paterson A.H."/>
            <person name="Bowers J.E."/>
            <person name="Bruggmann R."/>
            <person name="Dubchak I."/>
            <person name="Grimwood J."/>
            <person name="Gundlach H."/>
            <person name="Haberer G."/>
            <person name="Hellsten U."/>
            <person name="Mitros T."/>
            <person name="Poliakov A."/>
            <person name="Schmutz J."/>
            <person name="Spannagl M."/>
            <person name="Tang H."/>
            <person name="Wang X."/>
            <person name="Wicker T."/>
            <person name="Bharti A.K."/>
            <person name="Chapman J."/>
            <person name="Feltus F.A."/>
            <person name="Gowik U."/>
            <person name="Grigoriev I.V."/>
            <person name="Lyons E."/>
            <person name="Maher C.A."/>
            <person name="Martis M."/>
            <person name="Narechania A."/>
            <person name="Otillar R.P."/>
            <person name="Penning B.W."/>
            <person name="Salamov A.A."/>
            <person name="Wang Y."/>
            <person name="Zhang L."/>
            <person name="Carpita N.C."/>
            <person name="Freeling M."/>
            <person name="Gingle A.R."/>
            <person name="Hash C.T."/>
            <person name="Keller B."/>
            <person name="Klein P."/>
            <person name="Kresovich S."/>
            <person name="McCann M.C."/>
            <person name="Ming R."/>
            <person name="Peterson D.G."/>
            <person name="Mehboob-ur-Rahman"/>
            <person name="Ware D."/>
            <person name="Westhoff P."/>
            <person name="Mayer K.F."/>
            <person name="Messing J."/>
            <person name="Rokhsar D.S."/>
        </authorList>
    </citation>
    <scope>NUCLEOTIDE SEQUENCE [LARGE SCALE GENOMIC DNA]</scope>
    <source>
        <strain evidence="9">cv. BTx623</strain>
    </source>
</reference>
<evidence type="ECO:0000313" key="9">
    <source>
        <dbReference type="Proteomes" id="UP000000768"/>
    </source>
</evidence>
<evidence type="ECO:0000259" key="7">
    <source>
        <dbReference type="PROSITE" id="PS50863"/>
    </source>
</evidence>
<dbReference type="OrthoDB" id="2020802at2759"/>
<keyword evidence="2" id="KW-0805">Transcription regulation</keyword>
<reference evidence="9" key="2">
    <citation type="journal article" date="2018" name="Plant J.">
        <title>The Sorghum bicolor reference genome: improved assembly, gene annotations, a transcriptome atlas, and signatures of genome organization.</title>
        <authorList>
            <person name="McCormick R.F."/>
            <person name="Truong S.K."/>
            <person name="Sreedasyam A."/>
            <person name="Jenkins J."/>
            <person name="Shu S."/>
            <person name="Sims D."/>
            <person name="Kennedy M."/>
            <person name="Amirebrahimi M."/>
            <person name="Weers B.D."/>
            <person name="McKinley B."/>
            <person name="Mattison A."/>
            <person name="Morishige D.T."/>
            <person name="Grimwood J."/>
            <person name="Schmutz J."/>
            <person name="Mullet J.E."/>
        </authorList>
    </citation>
    <scope>NUCLEOTIDE SEQUENCE [LARGE SCALE GENOMIC DNA]</scope>
    <source>
        <strain evidence="9">cv. BTx623</strain>
    </source>
</reference>
<dbReference type="EMBL" id="CM000763">
    <property type="protein sequence ID" value="EES07445.2"/>
    <property type="molecule type" value="Genomic_DNA"/>
</dbReference>
<feature type="domain" description="TF-B3" evidence="7">
    <location>
        <begin position="103"/>
        <end position="206"/>
    </location>
</feature>
<dbReference type="Gene3D" id="2.40.330.10">
    <property type="entry name" value="DNA-binding pseudobarrel domain"/>
    <property type="match status" value="1"/>
</dbReference>
<evidence type="ECO:0000256" key="5">
    <source>
        <dbReference type="ARBA" id="ARBA00023242"/>
    </source>
</evidence>
<organism evidence="8 9">
    <name type="scientific">Sorghum bicolor</name>
    <name type="common">Sorghum</name>
    <name type="synonym">Sorghum vulgare</name>
    <dbReference type="NCBI Taxonomy" id="4558"/>
    <lineage>
        <taxon>Eukaryota</taxon>
        <taxon>Viridiplantae</taxon>
        <taxon>Streptophyta</taxon>
        <taxon>Embryophyta</taxon>
        <taxon>Tracheophyta</taxon>
        <taxon>Spermatophyta</taxon>
        <taxon>Magnoliopsida</taxon>
        <taxon>Liliopsida</taxon>
        <taxon>Poales</taxon>
        <taxon>Poaceae</taxon>
        <taxon>PACMAD clade</taxon>
        <taxon>Panicoideae</taxon>
        <taxon>Andropogonodae</taxon>
        <taxon>Andropogoneae</taxon>
        <taxon>Sorghinae</taxon>
        <taxon>Sorghum</taxon>
    </lineage>
</organism>
<evidence type="ECO:0000256" key="3">
    <source>
        <dbReference type="ARBA" id="ARBA00023125"/>
    </source>
</evidence>
<dbReference type="PROSITE" id="PS50863">
    <property type="entry name" value="B3"/>
    <property type="match status" value="1"/>
</dbReference>
<dbReference type="GO" id="GO:0003700">
    <property type="term" value="F:DNA-binding transcription factor activity"/>
    <property type="evidence" value="ECO:0007669"/>
    <property type="project" value="InterPro"/>
</dbReference>
<comment type="subcellular location">
    <subcellularLocation>
        <location evidence="1">Nucleus</location>
    </subcellularLocation>
</comment>
<keyword evidence="4" id="KW-0804">Transcription</keyword>
<feature type="compositionally biased region" description="Basic and acidic residues" evidence="6">
    <location>
        <begin position="422"/>
        <end position="434"/>
    </location>
</feature>
<dbReference type="AlphaFoldDB" id="C5Y0X2"/>